<dbReference type="PROSITE" id="PS00136">
    <property type="entry name" value="SUBTILASE_ASP"/>
    <property type="match status" value="1"/>
</dbReference>
<dbReference type="GO" id="GO:0004252">
    <property type="term" value="F:serine-type endopeptidase activity"/>
    <property type="evidence" value="ECO:0007669"/>
    <property type="project" value="UniProtKB-UniRule"/>
</dbReference>
<dbReference type="InterPro" id="IPR046450">
    <property type="entry name" value="PA_dom_sf"/>
</dbReference>
<sequence length="1152" mass="116192">MANKYTYIATSIALALAGATGVSGAASGGATALQPSNAGNAALSAGRADLAQQGEDRAIAVFVTLEGTPASVEYARAIARSGDTLLGRTAAGTQSRAAVAANEIEQSRFATTLANSGIRATELYRVSRVLNGFALNVSSYDDLARLKALPGVVAVRPLPLHEPSNASSVAFINAPKLWEGTPLNSAGYKGEGIRIGIIDSGIDYQHPMFGGTGLLADYQANNRTLITDLINGSVAFPTAKVFGGTDLAGDAYNAAAQATATPAPDPDPMDCGGHGTHVAGTAAGYGVKADGTPYNGPWDTTTDFSGLRIGAGVAPRAELFAIRVFGCSGSTALTVAGFERAQDPNDDGDLSDRLDVANLSLGSAFGQPDDDSATAADNAASTGMIVVISAGNNGDTHFVLGSPSSAKNAISVANTMDDGVGGPVRGDAPAAVAGLKVTGAANFGVAPPPAGLTLPVVAVDDGSTATVPPGSAGGTPQDGCSTPFLNAAAVAGKIAFIDRGACPFKLKVYNAQLNGAAGVIIGNVALSGNPNAVIGMADDATIPAVTIPSGLIALPDANAFRANLAAGVTATLTNGADTVNASTSRGPSGAPGQQSLKPDISAPGTNIVSAQSGIICTANATGCVAFDPSGYLASGRPLSLSGTSMAAPHMSGYAALLRQQNPGASVAEIKAVAMNSASHDLFFGPAGTLDRYAGGRIGSGRADVAHAVSPILALNDANPEQVSLSFDDTVVGTADVTKNIRLENRTALAQSVTLALDTLNDSPGVAFALTGPTTVTVPPAGSVIVPVRMTATATDMKRHRDPTVSATQVGASAGAAALGPLPRYYLDEESANLIVSKAGNEVARVPVYMAHRPHSDLSATVGPGPNLQLNVAGTGVCTGTLAGSSCDAASGVDHQSLVSALELQYTGTRNEELPGYFDVQHLGVTYGADRFVFGISTFGAKATPNNMAFNVCVDTNEDGNYDRVLFATSVTGYFSVAGQANDPMDVFVTGMFTPPTSLNIVGFTNLVSPDQIDIGTFNSNSLLISATAANLGLAAGDRSLRYAVAVCPSFNPLCVRLNPANQCGSSVSAYATVPGPFTFDGNAPGVTVNVAGGGPAALLFEQNGTQINGTYNPANMAANGSSGVLLLHHTNLPENAAQVIQPDRIFADDFEN</sequence>
<evidence type="ECO:0000256" key="1">
    <source>
        <dbReference type="ARBA" id="ARBA00011073"/>
    </source>
</evidence>
<keyword evidence="5 12" id="KW-0732">Signal</keyword>
<dbReference type="InterPro" id="IPR036852">
    <property type="entry name" value="Peptidase_S8/S53_dom_sf"/>
</dbReference>
<evidence type="ECO:0000256" key="10">
    <source>
        <dbReference type="RuleBase" id="RU003355"/>
    </source>
</evidence>
<evidence type="ECO:0000259" key="13">
    <source>
        <dbReference type="Pfam" id="PF00082"/>
    </source>
</evidence>
<feature type="region of interest" description="Disordered" evidence="11">
    <location>
        <begin position="578"/>
        <end position="602"/>
    </location>
</feature>
<feature type="domain" description="Peptidase S8/S53" evidence="13">
    <location>
        <begin position="190"/>
        <end position="679"/>
    </location>
</feature>
<evidence type="ECO:0000256" key="3">
    <source>
        <dbReference type="ARBA" id="ARBA00022525"/>
    </source>
</evidence>
<evidence type="ECO:0000256" key="8">
    <source>
        <dbReference type="PIRSR" id="PIRSR615500-1"/>
    </source>
</evidence>
<dbReference type="PANTHER" id="PTHR43806:SF65">
    <property type="entry name" value="SERINE PROTEASE APRX"/>
    <property type="match status" value="1"/>
</dbReference>
<keyword evidence="7 9" id="KW-0720">Serine protease</keyword>
<dbReference type="Pfam" id="PF02225">
    <property type="entry name" value="PA"/>
    <property type="match status" value="1"/>
</dbReference>
<comment type="similarity">
    <text evidence="1 9 10">Belongs to the peptidase S8 family.</text>
</comment>
<dbReference type="InterPro" id="IPR000209">
    <property type="entry name" value="Peptidase_S8/S53_dom"/>
</dbReference>
<dbReference type="InterPro" id="IPR003137">
    <property type="entry name" value="PA_domain"/>
</dbReference>
<evidence type="ECO:0000256" key="4">
    <source>
        <dbReference type="ARBA" id="ARBA00022670"/>
    </source>
</evidence>
<dbReference type="InterPro" id="IPR023828">
    <property type="entry name" value="Peptidase_S8_Ser-AS"/>
</dbReference>
<dbReference type="Pfam" id="PF00082">
    <property type="entry name" value="Peptidase_S8"/>
    <property type="match status" value="1"/>
</dbReference>
<dbReference type="InterPro" id="IPR050131">
    <property type="entry name" value="Peptidase_S8_subtilisin-like"/>
</dbReference>
<evidence type="ECO:0000256" key="12">
    <source>
        <dbReference type="SAM" id="SignalP"/>
    </source>
</evidence>
<protein>
    <submittedName>
        <fullName evidence="15">S8 family serine peptidase</fullName>
    </submittedName>
</protein>
<gene>
    <name evidence="15" type="ORF">OD750_011605</name>
</gene>
<name>A0A9X4BI45_9GAMM</name>
<dbReference type="Gene3D" id="3.50.30.30">
    <property type="match status" value="1"/>
</dbReference>
<evidence type="ECO:0000256" key="9">
    <source>
        <dbReference type="PROSITE-ProRule" id="PRU01240"/>
    </source>
</evidence>
<evidence type="ECO:0000256" key="7">
    <source>
        <dbReference type="ARBA" id="ARBA00022825"/>
    </source>
</evidence>
<dbReference type="EMBL" id="JAOVZO020000017">
    <property type="protein sequence ID" value="MDC8013183.1"/>
    <property type="molecule type" value="Genomic_DNA"/>
</dbReference>
<feature type="active site" description="Charge relay system" evidence="8 9">
    <location>
        <position position="274"/>
    </location>
</feature>
<keyword evidence="6 9" id="KW-0378">Hydrolase</keyword>
<keyword evidence="2" id="KW-0134">Cell wall</keyword>
<feature type="signal peptide" evidence="12">
    <location>
        <begin position="1"/>
        <end position="25"/>
    </location>
</feature>
<feature type="active site" description="Charge relay system" evidence="8 9">
    <location>
        <position position="199"/>
    </location>
</feature>
<keyword evidence="16" id="KW-1185">Reference proteome</keyword>
<dbReference type="PANTHER" id="PTHR43806">
    <property type="entry name" value="PEPTIDASE S8"/>
    <property type="match status" value="1"/>
</dbReference>
<dbReference type="Gene3D" id="3.40.50.200">
    <property type="entry name" value="Peptidase S8/S53 domain"/>
    <property type="match status" value="2"/>
</dbReference>
<evidence type="ECO:0000256" key="11">
    <source>
        <dbReference type="SAM" id="MobiDB-lite"/>
    </source>
</evidence>
<feature type="active site" description="Charge relay system" evidence="8 9">
    <location>
        <position position="644"/>
    </location>
</feature>
<evidence type="ECO:0000256" key="6">
    <source>
        <dbReference type="ARBA" id="ARBA00022801"/>
    </source>
</evidence>
<feature type="domain" description="PA" evidence="14">
    <location>
        <begin position="469"/>
        <end position="548"/>
    </location>
</feature>
<dbReference type="CDD" id="cd04818">
    <property type="entry name" value="PA_subtilisin_1"/>
    <property type="match status" value="1"/>
</dbReference>
<feature type="chain" id="PRO_5040980636" evidence="12">
    <location>
        <begin position="26"/>
        <end position="1152"/>
    </location>
</feature>
<evidence type="ECO:0000313" key="16">
    <source>
        <dbReference type="Proteomes" id="UP001139971"/>
    </source>
</evidence>
<accession>A0A9X4BI45</accession>
<dbReference type="InterPro" id="IPR023827">
    <property type="entry name" value="Peptidase_S8_Asp-AS"/>
</dbReference>
<keyword evidence="3" id="KW-0964">Secreted</keyword>
<dbReference type="InterPro" id="IPR015500">
    <property type="entry name" value="Peptidase_S8_subtilisin-rel"/>
</dbReference>
<dbReference type="Proteomes" id="UP001139971">
    <property type="component" value="Unassembled WGS sequence"/>
</dbReference>
<dbReference type="RefSeq" id="WP_263545396.1">
    <property type="nucleotide sequence ID" value="NZ_JAOVZO020000017.1"/>
</dbReference>
<dbReference type="PRINTS" id="PR00723">
    <property type="entry name" value="SUBTILISIN"/>
</dbReference>
<dbReference type="GO" id="GO:0006508">
    <property type="term" value="P:proteolysis"/>
    <property type="evidence" value="ECO:0007669"/>
    <property type="project" value="UniProtKB-KW"/>
</dbReference>
<dbReference type="InterPro" id="IPR022398">
    <property type="entry name" value="Peptidase_S8_His-AS"/>
</dbReference>
<keyword evidence="4 9" id="KW-0645">Protease</keyword>
<evidence type="ECO:0000256" key="5">
    <source>
        <dbReference type="ARBA" id="ARBA00022729"/>
    </source>
</evidence>
<dbReference type="SUPFAM" id="SSF52743">
    <property type="entry name" value="Subtilisin-like"/>
    <property type="match status" value="1"/>
</dbReference>
<dbReference type="PROSITE" id="PS00138">
    <property type="entry name" value="SUBTILASE_SER"/>
    <property type="match status" value="1"/>
</dbReference>
<comment type="caution">
    <text evidence="15">The sequence shown here is derived from an EMBL/GenBank/DDBJ whole genome shotgun (WGS) entry which is preliminary data.</text>
</comment>
<dbReference type="PROSITE" id="PS00137">
    <property type="entry name" value="SUBTILASE_HIS"/>
    <property type="match status" value="1"/>
</dbReference>
<evidence type="ECO:0000313" key="15">
    <source>
        <dbReference type="EMBL" id="MDC8013183.1"/>
    </source>
</evidence>
<evidence type="ECO:0000256" key="2">
    <source>
        <dbReference type="ARBA" id="ARBA00022512"/>
    </source>
</evidence>
<organism evidence="15 16">
    <name type="scientific">Tahibacter soli</name>
    <dbReference type="NCBI Taxonomy" id="2983605"/>
    <lineage>
        <taxon>Bacteria</taxon>
        <taxon>Pseudomonadati</taxon>
        <taxon>Pseudomonadota</taxon>
        <taxon>Gammaproteobacteria</taxon>
        <taxon>Lysobacterales</taxon>
        <taxon>Rhodanobacteraceae</taxon>
        <taxon>Tahibacter</taxon>
    </lineage>
</organism>
<dbReference type="SUPFAM" id="SSF52025">
    <property type="entry name" value="PA domain"/>
    <property type="match status" value="1"/>
</dbReference>
<feature type="compositionally biased region" description="Polar residues" evidence="11">
    <location>
        <begin position="578"/>
        <end position="596"/>
    </location>
</feature>
<proteinExistence type="inferred from homology"/>
<reference evidence="15" key="1">
    <citation type="submission" date="2023-02" db="EMBL/GenBank/DDBJ databases">
        <title>Tahibacter soli sp. nov. isolated from soil.</title>
        <authorList>
            <person name="Baek J.H."/>
            <person name="Lee J.K."/>
            <person name="Choi D.G."/>
            <person name="Jeon C.O."/>
        </authorList>
    </citation>
    <scope>NUCLEOTIDE SEQUENCE</scope>
    <source>
        <strain evidence="15">BL</strain>
    </source>
</reference>
<dbReference type="InterPro" id="IPR034213">
    <property type="entry name" value="S8_Vpr-like"/>
</dbReference>
<dbReference type="PROSITE" id="PS51892">
    <property type="entry name" value="SUBTILASE"/>
    <property type="match status" value="1"/>
</dbReference>
<dbReference type="CDD" id="cd07474">
    <property type="entry name" value="Peptidases_S8_subtilisin_Vpr-like"/>
    <property type="match status" value="1"/>
</dbReference>
<dbReference type="AlphaFoldDB" id="A0A9X4BI45"/>
<evidence type="ECO:0000259" key="14">
    <source>
        <dbReference type="Pfam" id="PF02225"/>
    </source>
</evidence>